<dbReference type="EMBL" id="CP126657">
    <property type="protein sequence ID" value="WJZ97137.1"/>
    <property type="molecule type" value="Genomic_DNA"/>
</dbReference>
<proteinExistence type="predicted"/>
<evidence type="ECO:0000313" key="2">
    <source>
        <dbReference type="Proteomes" id="UP001227230"/>
    </source>
</evidence>
<name>A0ABY9CNS7_VITVI</name>
<evidence type="ECO:0000313" key="1">
    <source>
        <dbReference type="EMBL" id="WJZ97137.1"/>
    </source>
</evidence>
<reference evidence="1 2" key="1">
    <citation type="journal article" date="2023" name="Hortic Res">
        <title>The complete reference genome for grapevine (Vitis vinifera L.) genetics and breeding.</title>
        <authorList>
            <person name="Shi X."/>
            <person name="Cao S."/>
            <person name="Wang X."/>
            <person name="Huang S."/>
            <person name="Wang Y."/>
            <person name="Liu Z."/>
            <person name="Liu W."/>
            <person name="Leng X."/>
            <person name="Peng Y."/>
            <person name="Wang N."/>
            <person name="Wang Y."/>
            <person name="Ma Z."/>
            <person name="Xu X."/>
            <person name="Zhang F."/>
            <person name="Xue H."/>
            <person name="Zhong H."/>
            <person name="Wang Y."/>
            <person name="Zhang K."/>
            <person name="Velt A."/>
            <person name="Avia K."/>
            <person name="Holtgrawe D."/>
            <person name="Grimplet J."/>
            <person name="Matus J.T."/>
            <person name="Ware D."/>
            <person name="Wu X."/>
            <person name="Wang H."/>
            <person name="Liu C."/>
            <person name="Fang Y."/>
            <person name="Rustenholz C."/>
            <person name="Cheng Z."/>
            <person name="Xiao H."/>
            <person name="Zhou Y."/>
        </authorList>
    </citation>
    <scope>NUCLEOTIDE SEQUENCE [LARGE SCALE GENOMIC DNA]</scope>
    <source>
        <strain evidence="2">cv. Pinot noir / PN40024</strain>
        <tissue evidence="1">Leaf</tissue>
    </source>
</reference>
<accession>A0ABY9CNS7</accession>
<gene>
    <name evidence="1" type="ORF">VitviT2T_015768</name>
</gene>
<protein>
    <submittedName>
        <fullName evidence="1">Uncharacterized protein</fullName>
    </submittedName>
</protein>
<sequence>MVVGCFRRCNLEDSPRVTCCWCVSSMGSVLRAGPLDGEEYGCVLAVPLPVAAPHFQRICGCSFFPSGVANLWTRIFHPCHCLFGVPAALYCTSRQSAALQSNDRSSAEFPPSAHAIIGTERMDLIHAHEPSGKNESKNFHVQ</sequence>
<keyword evidence="2" id="KW-1185">Reference proteome</keyword>
<dbReference type="Proteomes" id="UP001227230">
    <property type="component" value="Chromosome 10"/>
</dbReference>
<organism evidence="1 2">
    <name type="scientific">Vitis vinifera</name>
    <name type="common">Grape</name>
    <dbReference type="NCBI Taxonomy" id="29760"/>
    <lineage>
        <taxon>Eukaryota</taxon>
        <taxon>Viridiplantae</taxon>
        <taxon>Streptophyta</taxon>
        <taxon>Embryophyta</taxon>
        <taxon>Tracheophyta</taxon>
        <taxon>Spermatophyta</taxon>
        <taxon>Magnoliopsida</taxon>
        <taxon>eudicotyledons</taxon>
        <taxon>Gunneridae</taxon>
        <taxon>Pentapetalae</taxon>
        <taxon>rosids</taxon>
        <taxon>Vitales</taxon>
        <taxon>Vitaceae</taxon>
        <taxon>Viteae</taxon>
        <taxon>Vitis</taxon>
    </lineage>
</organism>